<dbReference type="PANTHER" id="PTHR18964:SF169">
    <property type="entry name" value="N-ACETYLMANNOSAMINE KINASE"/>
    <property type="match status" value="1"/>
</dbReference>
<gene>
    <name evidence="2" type="ORF">GCM10023235_01620</name>
</gene>
<protein>
    <submittedName>
        <fullName evidence="2">ROK family protein</fullName>
    </submittedName>
</protein>
<evidence type="ECO:0000313" key="3">
    <source>
        <dbReference type="Proteomes" id="UP001501752"/>
    </source>
</evidence>
<comment type="caution">
    <text evidence="2">The sequence shown here is derived from an EMBL/GenBank/DDBJ whole genome shotgun (WGS) entry which is preliminary data.</text>
</comment>
<evidence type="ECO:0000313" key="2">
    <source>
        <dbReference type="EMBL" id="GAA4831168.1"/>
    </source>
</evidence>
<accession>A0ABP9D769</accession>
<sequence length="334" mass="32310">MRSTPGSPAAGCHQPVLAVDIGGTKTTAAVVVDRDGTPVPAVRRTAPTPAADGGAAVLASALGLALACAEEGRAVLGTAAVAVGFGTAGVVDRLGRSVVAATSALPGWAGTELASAAERELGMPATVMNDVQAFLAGECAAGAARHCDVAVAVMAGTGIGGAVAVGGRLVRGAHGAAGHLGHLPVPGAESLLCPCGATGHVEARAAGPAMTDEARRRLPDRHLPDLRAVAALAEAGDSVARSVLESGGHALGTALAGVVAALDPDVVVLGGGAAASGPWFEAGLRAALASHTLPLLAGVRLTRSALDADAVLIGAATEARRLPADASSESTGTL</sequence>
<dbReference type="SUPFAM" id="SSF53067">
    <property type="entry name" value="Actin-like ATPase domain"/>
    <property type="match status" value="1"/>
</dbReference>
<reference evidence="3" key="1">
    <citation type="journal article" date="2019" name="Int. J. Syst. Evol. Microbiol.">
        <title>The Global Catalogue of Microorganisms (GCM) 10K type strain sequencing project: providing services to taxonomists for standard genome sequencing and annotation.</title>
        <authorList>
            <consortium name="The Broad Institute Genomics Platform"/>
            <consortium name="The Broad Institute Genome Sequencing Center for Infectious Disease"/>
            <person name="Wu L."/>
            <person name="Ma J."/>
        </authorList>
    </citation>
    <scope>NUCLEOTIDE SEQUENCE [LARGE SCALE GENOMIC DNA]</scope>
    <source>
        <strain evidence="3">JCM 13006</strain>
    </source>
</reference>
<proteinExistence type="inferred from homology"/>
<keyword evidence="3" id="KW-1185">Reference proteome</keyword>
<name>A0ABP9D769_9ACTN</name>
<dbReference type="Gene3D" id="3.30.420.40">
    <property type="match status" value="2"/>
</dbReference>
<dbReference type="InterPro" id="IPR000600">
    <property type="entry name" value="ROK"/>
</dbReference>
<dbReference type="Proteomes" id="UP001501752">
    <property type="component" value="Unassembled WGS sequence"/>
</dbReference>
<organism evidence="2 3">
    <name type="scientific">Kitasatospora terrestris</name>
    <dbReference type="NCBI Taxonomy" id="258051"/>
    <lineage>
        <taxon>Bacteria</taxon>
        <taxon>Bacillati</taxon>
        <taxon>Actinomycetota</taxon>
        <taxon>Actinomycetes</taxon>
        <taxon>Kitasatosporales</taxon>
        <taxon>Streptomycetaceae</taxon>
        <taxon>Kitasatospora</taxon>
    </lineage>
</organism>
<dbReference type="EMBL" id="BAABIS010000001">
    <property type="protein sequence ID" value="GAA4831168.1"/>
    <property type="molecule type" value="Genomic_DNA"/>
</dbReference>
<dbReference type="RefSeq" id="WP_345694779.1">
    <property type="nucleotide sequence ID" value="NZ_BAABIS010000001.1"/>
</dbReference>
<evidence type="ECO:0000256" key="1">
    <source>
        <dbReference type="ARBA" id="ARBA00006479"/>
    </source>
</evidence>
<comment type="similarity">
    <text evidence="1">Belongs to the ROK (NagC/XylR) family.</text>
</comment>
<dbReference type="InterPro" id="IPR043129">
    <property type="entry name" value="ATPase_NBD"/>
</dbReference>
<dbReference type="Pfam" id="PF00480">
    <property type="entry name" value="ROK"/>
    <property type="match status" value="1"/>
</dbReference>
<dbReference type="PANTHER" id="PTHR18964">
    <property type="entry name" value="ROK (REPRESSOR, ORF, KINASE) FAMILY"/>
    <property type="match status" value="1"/>
</dbReference>